<keyword evidence="2" id="KW-0805">Transcription regulation</keyword>
<organism evidence="6 7">
    <name type="scientific">Piscinibacter terrae</name>
    <dbReference type="NCBI Taxonomy" id="2496871"/>
    <lineage>
        <taxon>Bacteria</taxon>
        <taxon>Pseudomonadati</taxon>
        <taxon>Pseudomonadota</taxon>
        <taxon>Betaproteobacteria</taxon>
        <taxon>Burkholderiales</taxon>
        <taxon>Sphaerotilaceae</taxon>
        <taxon>Piscinibacter</taxon>
    </lineage>
</organism>
<dbReference type="FunFam" id="1.10.10.10:FF:000001">
    <property type="entry name" value="LysR family transcriptional regulator"/>
    <property type="match status" value="1"/>
</dbReference>
<dbReference type="EMBL" id="QUSW01000002">
    <property type="protein sequence ID" value="RQP25109.1"/>
    <property type="molecule type" value="Genomic_DNA"/>
</dbReference>
<dbReference type="Proteomes" id="UP000267464">
    <property type="component" value="Unassembled WGS sequence"/>
</dbReference>
<sequence length="314" mass="35030">MLTSMARIPLHTLPTFRAVAKLANLRAAAEELHLTHSAVSQQIRNLEEQLGFELFERRGRRVVLNPAGEALLRSVEQALAQIDDGVQSAAAAASGSAQRLRITTLPSFAQRWLLPRMGRWRERHPQMALEIDASQQVIDLQRDGFHVAVRQGRGPWPGLVSEHLFSSPIPFIIVGSPTAARRLLGAQPEALAREPLLGDADPWNRWFAAAGLRTHVTPIANFNDAGLMLQAAEQNLGLALARELLAADALCDGRLVKLSPVEIHLEYAYPYHLVYPPALKDWPPLALLRQWLHDELERSRETLHPKARRSRARP</sequence>
<dbReference type="InterPro" id="IPR000847">
    <property type="entry name" value="LysR_HTH_N"/>
</dbReference>
<reference evidence="6 7" key="2">
    <citation type="submission" date="2018-12" db="EMBL/GenBank/DDBJ databases">
        <title>Rhizobacter gummiphilus sp. nov., a rubber-degrading bacterium isolated from the soil of a botanical garden in Japan.</title>
        <authorList>
            <person name="Shunsuke S.S."/>
        </authorList>
    </citation>
    <scope>NUCLEOTIDE SEQUENCE [LARGE SCALE GENOMIC DNA]</scope>
    <source>
        <strain evidence="6 7">S-16</strain>
    </source>
</reference>
<evidence type="ECO:0000256" key="2">
    <source>
        <dbReference type="ARBA" id="ARBA00023015"/>
    </source>
</evidence>
<reference evidence="6 7" key="1">
    <citation type="submission" date="2018-08" db="EMBL/GenBank/DDBJ databases">
        <authorList>
            <person name="Khan S.A."/>
            <person name="Jeon C.O."/>
            <person name="Chun B.H."/>
            <person name="Jeong S.E."/>
        </authorList>
    </citation>
    <scope>NUCLEOTIDE SEQUENCE [LARGE SCALE GENOMIC DNA]</scope>
    <source>
        <strain evidence="6 7">S-16</strain>
    </source>
</reference>
<comment type="caution">
    <text evidence="6">The sequence shown here is derived from an EMBL/GenBank/DDBJ whole genome shotgun (WGS) entry which is preliminary data.</text>
</comment>
<dbReference type="RefSeq" id="WP_124540017.1">
    <property type="nucleotide sequence ID" value="NZ_QUSW01000002.1"/>
</dbReference>
<accession>A0A3N7JW86</accession>
<evidence type="ECO:0000256" key="4">
    <source>
        <dbReference type="ARBA" id="ARBA00023163"/>
    </source>
</evidence>
<evidence type="ECO:0000259" key="5">
    <source>
        <dbReference type="PROSITE" id="PS50931"/>
    </source>
</evidence>
<dbReference type="OrthoDB" id="9178397at2"/>
<dbReference type="SUPFAM" id="SSF46785">
    <property type="entry name" value="Winged helix' DNA-binding domain"/>
    <property type="match status" value="1"/>
</dbReference>
<evidence type="ECO:0000256" key="1">
    <source>
        <dbReference type="ARBA" id="ARBA00009437"/>
    </source>
</evidence>
<dbReference type="InterPro" id="IPR058163">
    <property type="entry name" value="LysR-type_TF_proteobact-type"/>
</dbReference>
<dbReference type="Pfam" id="PF03466">
    <property type="entry name" value="LysR_substrate"/>
    <property type="match status" value="1"/>
</dbReference>
<name>A0A3N7JW86_9BURK</name>
<keyword evidence="7" id="KW-1185">Reference proteome</keyword>
<evidence type="ECO:0000313" key="6">
    <source>
        <dbReference type="EMBL" id="RQP25109.1"/>
    </source>
</evidence>
<keyword evidence="4" id="KW-0804">Transcription</keyword>
<dbReference type="PANTHER" id="PTHR30537:SF79">
    <property type="entry name" value="TRANSCRIPTIONAL REGULATOR-RELATED"/>
    <property type="match status" value="1"/>
</dbReference>
<dbReference type="GO" id="GO:0006351">
    <property type="term" value="P:DNA-templated transcription"/>
    <property type="evidence" value="ECO:0007669"/>
    <property type="project" value="TreeGrafter"/>
</dbReference>
<dbReference type="AlphaFoldDB" id="A0A3N7JW86"/>
<dbReference type="SUPFAM" id="SSF53850">
    <property type="entry name" value="Periplasmic binding protein-like II"/>
    <property type="match status" value="1"/>
</dbReference>
<dbReference type="GO" id="GO:0003700">
    <property type="term" value="F:DNA-binding transcription factor activity"/>
    <property type="evidence" value="ECO:0007669"/>
    <property type="project" value="InterPro"/>
</dbReference>
<dbReference type="PROSITE" id="PS50931">
    <property type="entry name" value="HTH_LYSR"/>
    <property type="match status" value="1"/>
</dbReference>
<proteinExistence type="inferred from homology"/>
<feature type="domain" description="HTH lysR-type" evidence="5">
    <location>
        <begin position="8"/>
        <end position="65"/>
    </location>
</feature>
<dbReference type="GO" id="GO:0043565">
    <property type="term" value="F:sequence-specific DNA binding"/>
    <property type="evidence" value="ECO:0007669"/>
    <property type="project" value="TreeGrafter"/>
</dbReference>
<protein>
    <submittedName>
        <fullName evidence="6">LysR family transcriptional regulator</fullName>
    </submittedName>
</protein>
<evidence type="ECO:0000256" key="3">
    <source>
        <dbReference type="ARBA" id="ARBA00023125"/>
    </source>
</evidence>
<dbReference type="Gene3D" id="1.10.10.10">
    <property type="entry name" value="Winged helix-like DNA-binding domain superfamily/Winged helix DNA-binding domain"/>
    <property type="match status" value="1"/>
</dbReference>
<dbReference type="PRINTS" id="PR00039">
    <property type="entry name" value="HTHLYSR"/>
</dbReference>
<dbReference type="InterPro" id="IPR036388">
    <property type="entry name" value="WH-like_DNA-bd_sf"/>
</dbReference>
<dbReference type="PANTHER" id="PTHR30537">
    <property type="entry name" value="HTH-TYPE TRANSCRIPTIONAL REGULATOR"/>
    <property type="match status" value="1"/>
</dbReference>
<evidence type="ECO:0000313" key="7">
    <source>
        <dbReference type="Proteomes" id="UP000267464"/>
    </source>
</evidence>
<dbReference type="Pfam" id="PF00126">
    <property type="entry name" value="HTH_1"/>
    <property type="match status" value="1"/>
</dbReference>
<dbReference type="InterPro" id="IPR036390">
    <property type="entry name" value="WH_DNA-bd_sf"/>
</dbReference>
<keyword evidence="3" id="KW-0238">DNA-binding</keyword>
<dbReference type="InterPro" id="IPR005119">
    <property type="entry name" value="LysR_subst-bd"/>
</dbReference>
<comment type="similarity">
    <text evidence="1">Belongs to the LysR transcriptional regulatory family.</text>
</comment>
<gene>
    <name evidence="6" type="ORF">DZC73_09665</name>
</gene>
<dbReference type="Gene3D" id="3.40.190.10">
    <property type="entry name" value="Periplasmic binding protein-like II"/>
    <property type="match status" value="2"/>
</dbReference>